<dbReference type="AlphaFoldDB" id="A0A4Y7TMH3"/>
<gene>
    <name evidence="1" type="ORF">FA13DRAFT_1788042</name>
</gene>
<protein>
    <submittedName>
        <fullName evidence="1">Uncharacterized protein</fullName>
    </submittedName>
</protein>
<comment type="caution">
    <text evidence="1">The sequence shown here is derived from an EMBL/GenBank/DDBJ whole genome shotgun (WGS) entry which is preliminary data.</text>
</comment>
<accession>A0A4Y7TMH3</accession>
<keyword evidence="2" id="KW-1185">Reference proteome</keyword>
<dbReference type="Proteomes" id="UP000298030">
    <property type="component" value="Unassembled WGS sequence"/>
</dbReference>
<evidence type="ECO:0000313" key="1">
    <source>
        <dbReference type="EMBL" id="TEB35395.1"/>
    </source>
</evidence>
<evidence type="ECO:0000313" key="2">
    <source>
        <dbReference type="Proteomes" id="UP000298030"/>
    </source>
</evidence>
<reference evidence="1 2" key="1">
    <citation type="journal article" date="2019" name="Nat. Ecol. Evol.">
        <title>Megaphylogeny resolves global patterns of mushroom evolution.</title>
        <authorList>
            <person name="Varga T."/>
            <person name="Krizsan K."/>
            <person name="Foldi C."/>
            <person name="Dima B."/>
            <person name="Sanchez-Garcia M."/>
            <person name="Sanchez-Ramirez S."/>
            <person name="Szollosi G.J."/>
            <person name="Szarkandi J.G."/>
            <person name="Papp V."/>
            <person name="Albert L."/>
            <person name="Andreopoulos W."/>
            <person name="Angelini C."/>
            <person name="Antonin V."/>
            <person name="Barry K.W."/>
            <person name="Bougher N.L."/>
            <person name="Buchanan P."/>
            <person name="Buyck B."/>
            <person name="Bense V."/>
            <person name="Catcheside P."/>
            <person name="Chovatia M."/>
            <person name="Cooper J."/>
            <person name="Damon W."/>
            <person name="Desjardin D."/>
            <person name="Finy P."/>
            <person name="Geml J."/>
            <person name="Haridas S."/>
            <person name="Hughes K."/>
            <person name="Justo A."/>
            <person name="Karasinski D."/>
            <person name="Kautmanova I."/>
            <person name="Kiss B."/>
            <person name="Kocsube S."/>
            <person name="Kotiranta H."/>
            <person name="LaButti K.M."/>
            <person name="Lechner B.E."/>
            <person name="Liimatainen K."/>
            <person name="Lipzen A."/>
            <person name="Lukacs Z."/>
            <person name="Mihaltcheva S."/>
            <person name="Morgado L.N."/>
            <person name="Niskanen T."/>
            <person name="Noordeloos M.E."/>
            <person name="Ohm R.A."/>
            <person name="Ortiz-Santana B."/>
            <person name="Ovrebo C."/>
            <person name="Racz N."/>
            <person name="Riley R."/>
            <person name="Savchenko A."/>
            <person name="Shiryaev A."/>
            <person name="Soop K."/>
            <person name="Spirin V."/>
            <person name="Szebenyi C."/>
            <person name="Tomsovsky M."/>
            <person name="Tulloss R.E."/>
            <person name="Uehling J."/>
            <person name="Grigoriev I.V."/>
            <person name="Vagvolgyi C."/>
            <person name="Papp T."/>
            <person name="Martin F.M."/>
            <person name="Miettinen O."/>
            <person name="Hibbett D.S."/>
            <person name="Nagy L.G."/>
        </authorList>
    </citation>
    <scope>NUCLEOTIDE SEQUENCE [LARGE SCALE GENOMIC DNA]</scope>
    <source>
        <strain evidence="1 2">FP101781</strain>
    </source>
</reference>
<sequence length="122" mass="13551">MVRFDIVALRGILQSTHCFDAKQEVLIREEGKHADAELLLLAERIEAAKAVVDSLQQQIVIAEKFASLCALASSPSSVHQVPFELLAKIFTMATFGDFLPLQRQKAQENGVSTVIHRPFKAY</sequence>
<name>A0A4Y7TMH3_COPMI</name>
<organism evidence="1 2">
    <name type="scientific">Coprinellus micaceus</name>
    <name type="common">Glistening ink-cap mushroom</name>
    <name type="synonym">Coprinus micaceus</name>
    <dbReference type="NCBI Taxonomy" id="71717"/>
    <lineage>
        <taxon>Eukaryota</taxon>
        <taxon>Fungi</taxon>
        <taxon>Dikarya</taxon>
        <taxon>Basidiomycota</taxon>
        <taxon>Agaricomycotina</taxon>
        <taxon>Agaricomycetes</taxon>
        <taxon>Agaricomycetidae</taxon>
        <taxon>Agaricales</taxon>
        <taxon>Agaricineae</taxon>
        <taxon>Psathyrellaceae</taxon>
        <taxon>Coprinellus</taxon>
    </lineage>
</organism>
<dbReference type="EMBL" id="QPFP01000007">
    <property type="protein sequence ID" value="TEB35395.1"/>
    <property type="molecule type" value="Genomic_DNA"/>
</dbReference>
<proteinExistence type="predicted"/>